<dbReference type="SUPFAM" id="SSF51735">
    <property type="entry name" value="NAD(P)-binding Rossmann-fold domains"/>
    <property type="match status" value="1"/>
</dbReference>
<evidence type="ECO:0000259" key="1">
    <source>
        <dbReference type="Pfam" id="PF13460"/>
    </source>
</evidence>
<dbReference type="PANTHER" id="PTHR12126">
    <property type="entry name" value="NADH-UBIQUINONE OXIDOREDUCTASE 39 KDA SUBUNIT-RELATED"/>
    <property type="match status" value="1"/>
</dbReference>
<name>A0A7S7NMK9_PALFE</name>
<dbReference type="InterPro" id="IPR016040">
    <property type="entry name" value="NAD(P)-bd_dom"/>
</dbReference>
<organism evidence="2 3">
    <name type="scientific">Paludibaculum fermentans</name>
    <dbReference type="NCBI Taxonomy" id="1473598"/>
    <lineage>
        <taxon>Bacteria</taxon>
        <taxon>Pseudomonadati</taxon>
        <taxon>Acidobacteriota</taxon>
        <taxon>Terriglobia</taxon>
        <taxon>Bryobacterales</taxon>
        <taxon>Bryobacteraceae</taxon>
        <taxon>Paludibaculum</taxon>
    </lineage>
</organism>
<sequence length="267" mass="28209">MKIVVIGGTGLIGSKLVTKLREHGHEAVAASPNTGVDTLTGKGLADALKGASVVVDVSNSPNWEDGAVMRFFETSTRNLLSYEAAAGVGHHVALSVVGTDRLLESGYFRAKLAQENLIKAASIPYSIVRATQFFEFVRGIADLSTVGNEIRLPPVFIQPMAADDVASAVGRVVVGTPVNGTVEVGGPERFRLDQLVRTGLAARNDPRKVIADPTSRYYGVAVTDNSLVPDPGARFGTTYFANWLSESAPQVTAAKLQPTTETGAMKV</sequence>
<keyword evidence="3" id="KW-1185">Reference proteome</keyword>
<feature type="domain" description="NAD(P)-binding" evidence="1">
    <location>
        <begin position="7"/>
        <end position="133"/>
    </location>
</feature>
<dbReference type="AlphaFoldDB" id="A0A7S7NMK9"/>
<dbReference type="GO" id="GO:0044877">
    <property type="term" value="F:protein-containing complex binding"/>
    <property type="evidence" value="ECO:0007669"/>
    <property type="project" value="TreeGrafter"/>
</dbReference>
<gene>
    <name evidence="2" type="ORF">IRI77_26920</name>
</gene>
<dbReference type="Proteomes" id="UP000593892">
    <property type="component" value="Chromosome"/>
</dbReference>
<dbReference type="InterPro" id="IPR051207">
    <property type="entry name" value="ComplexI_NDUFA9_subunit"/>
</dbReference>
<evidence type="ECO:0000313" key="2">
    <source>
        <dbReference type="EMBL" id="QOY86412.1"/>
    </source>
</evidence>
<dbReference type="InterPro" id="IPR036291">
    <property type="entry name" value="NAD(P)-bd_dom_sf"/>
</dbReference>
<dbReference type="PANTHER" id="PTHR12126:SF11">
    <property type="entry name" value="NADH DEHYDROGENASE [UBIQUINONE] 1 ALPHA SUBCOMPLEX SUBUNIT 9, MITOCHONDRIAL"/>
    <property type="match status" value="1"/>
</dbReference>
<dbReference type="EMBL" id="CP063849">
    <property type="protein sequence ID" value="QOY86412.1"/>
    <property type="molecule type" value="Genomic_DNA"/>
</dbReference>
<reference evidence="2 3" key="1">
    <citation type="submission" date="2020-10" db="EMBL/GenBank/DDBJ databases">
        <title>Complete genome sequence of Paludibaculum fermentans P105T, a facultatively anaerobic acidobacterium capable of dissimilatory Fe(III) reduction.</title>
        <authorList>
            <person name="Dedysh S.N."/>
            <person name="Beletsky A.V."/>
            <person name="Kulichevskaya I.S."/>
            <person name="Mardanov A.V."/>
            <person name="Ravin N.V."/>
        </authorList>
    </citation>
    <scope>NUCLEOTIDE SEQUENCE [LARGE SCALE GENOMIC DNA]</scope>
    <source>
        <strain evidence="2 3">P105</strain>
    </source>
</reference>
<dbReference type="Pfam" id="PF13460">
    <property type="entry name" value="NAD_binding_10"/>
    <property type="match status" value="1"/>
</dbReference>
<dbReference type="RefSeq" id="WP_194448081.1">
    <property type="nucleotide sequence ID" value="NZ_CP063849.1"/>
</dbReference>
<dbReference type="KEGG" id="pfer:IRI77_26920"/>
<protein>
    <submittedName>
        <fullName evidence="2">SDR family oxidoreductase</fullName>
    </submittedName>
</protein>
<dbReference type="Gene3D" id="3.40.50.720">
    <property type="entry name" value="NAD(P)-binding Rossmann-like Domain"/>
    <property type="match status" value="1"/>
</dbReference>
<accession>A0A7S7NMK9</accession>
<proteinExistence type="predicted"/>
<evidence type="ECO:0000313" key="3">
    <source>
        <dbReference type="Proteomes" id="UP000593892"/>
    </source>
</evidence>